<evidence type="ECO:0000313" key="1">
    <source>
        <dbReference type="EMBL" id="RNA22352.1"/>
    </source>
</evidence>
<dbReference type="AlphaFoldDB" id="A0A3M7RFK5"/>
<name>A0A3M7RFK5_BRAPC</name>
<keyword evidence="2" id="KW-1185">Reference proteome</keyword>
<proteinExistence type="predicted"/>
<organism evidence="1 2">
    <name type="scientific">Brachionus plicatilis</name>
    <name type="common">Marine rotifer</name>
    <name type="synonym">Brachionus muelleri</name>
    <dbReference type="NCBI Taxonomy" id="10195"/>
    <lineage>
        <taxon>Eukaryota</taxon>
        <taxon>Metazoa</taxon>
        <taxon>Spiralia</taxon>
        <taxon>Gnathifera</taxon>
        <taxon>Rotifera</taxon>
        <taxon>Eurotatoria</taxon>
        <taxon>Monogononta</taxon>
        <taxon>Pseudotrocha</taxon>
        <taxon>Ploima</taxon>
        <taxon>Brachionidae</taxon>
        <taxon>Brachionus</taxon>
    </lineage>
</organism>
<sequence length="98" mass="11172">MSKTSPILIHPYKKNPSLVQKIQNTVLVLDITKLVSGGFNYWKRIKKSNISVPCLMKFYISLKYLDKISACLFTSSLTTVKLENHETKSRLSMHNKAA</sequence>
<dbReference type="Proteomes" id="UP000276133">
    <property type="component" value="Unassembled WGS sequence"/>
</dbReference>
<dbReference type="EMBL" id="REGN01003485">
    <property type="protein sequence ID" value="RNA22352.1"/>
    <property type="molecule type" value="Genomic_DNA"/>
</dbReference>
<gene>
    <name evidence="1" type="ORF">BpHYR1_015704</name>
</gene>
<comment type="caution">
    <text evidence="1">The sequence shown here is derived from an EMBL/GenBank/DDBJ whole genome shotgun (WGS) entry which is preliminary data.</text>
</comment>
<evidence type="ECO:0000313" key="2">
    <source>
        <dbReference type="Proteomes" id="UP000276133"/>
    </source>
</evidence>
<reference evidence="1 2" key="1">
    <citation type="journal article" date="2018" name="Sci. Rep.">
        <title>Genomic signatures of local adaptation to the degree of environmental predictability in rotifers.</title>
        <authorList>
            <person name="Franch-Gras L."/>
            <person name="Hahn C."/>
            <person name="Garcia-Roger E.M."/>
            <person name="Carmona M.J."/>
            <person name="Serra M."/>
            <person name="Gomez A."/>
        </authorList>
    </citation>
    <scope>NUCLEOTIDE SEQUENCE [LARGE SCALE GENOMIC DNA]</scope>
    <source>
        <strain evidence="1">HYR1</strain>
    </source>
</reference>
<accession>A0A3M7RFK5</accession>
<protein>
    <submittedName>
        <fullName evidence="1">Uncharacterized protein</fullName>
    </submittedName>
</protein>